<proteinExistence type="predicted"/>
<dbReference type="PANTHER" id="PTHR41368">
    <property type="entry name" value="PROTEIN YGHO"/>
    <property type="match status" value="1"/>
</dbReference>
<organism evidence="2">
    <name type="scientific">Caldilineaceae bacterium SB0675_bin_29</name>
    <dbReference type="NCBI Taxonomy" id="2605266"/>
    <lineage>
        <taxon>Bacteria</taxon>
        <taxon>Bacillati</taxon>
        <taxon>Chloroflexota</taxon>
        <taxon>Caldilineae</taxon>
        <taxon>Caldilineales</taxon>
        <taxon>Caldilineaceae</taxon>
    </lineage>
</organism>
<dbReference type="EMBL" id="VYDA01000241">
    <property type="protein sequence ID" value="MYH61407.1"/>
    <property type="molecule type" value="Genomic_DNA"/>
</dbReference>
<dbReference type="SUPFAM" id="SSF55729">
    <property type="entry name" value="Acyl-CoA N-acyltransferases (Nat)"/>
    <property type="match status" value="1"/>
</dbReference>
<dbReference type="AlphaFoldDB" id="A0A6B1FZB2"/>
<keyword evidence="2" id="KW-0808">Transferase</keyword>
<dbReference type="CDD" id="cd04301">
    <property type="entry name" value="NAT_SF"/>
    <property type="match status" value="1"/>
</dbReference>
<reference evidence="2" key="1">
    <citation type="submission" date="2019-09" db="EMBL/GenBank/DDBJ databases">
        <title>Characterisation of the sponge microbiome using genome-centric metagenomics.</title>
        <authorList>
            <person name="Engelberts J.P."/>
            <person name="Robbins S.J."/>
            <person name="De Goeij J.M."/>
            <person name="Aranda M."/>
            <person name="Bell S.C."/>
            <person name="Webster N.S."/>
        </authorList>
    </citation>
    <scope>NUCLEOTIDE SEQUENCE</scope>
    <source>
        <strain evidence="2">SB0675_bin_29</strain>
    </source>
</reference>
<evidence type="ECO:0000313" key="2">
    <source>
        <dbReference type="EMBL" id="MYH61407.1"/>
    </source>
</evidence>
<feature type="domain" description="N-acetyltransferase" evidence="1">
    <location>
        <begin position="231"/>
        <end position="401"/>
    </location>
</feature>
<dbReference type="InterPro" id="IPR000182">
    <property type="entry name" value="GNAT_dom"/>
</dbReference>
<dbReference type="Pfam" id="PF00583">
    <property type="entry name" value="Acetyltransf_1"/>
    <property type="match status" value="1"/>
</dbReference>
<sequence length="401" mass="45099">MPKVIPMVFPGSATLAEEDMAQYFNFRVESAEGYWGRAGFLRKWWRIYADDSRWAPPAWTRLRQAVVAKQFAHLERSRPQYMVVEALPRRRQANVSNQSFPNINQGLMMEEPVAAAIVLIDPRRTDSTAHLAMLHAANNRESLERLLHAVQEQVGHEGIRRVVLPVGLSPYLGTGVLQDQFHREPPLHAPYAPPYVPELFSTVCRPLGRSLLYTMETDAHRDRRAAVAGPAVIHPLDPDRLAGDLLPLFSQSVPAWADFPLPDGVEAQFLLWWILRRPVLAWLAEVDGKAVGFLLAQPDGSGPLRRSRGGRSLLGRLLLQCLELRQPRSVRILFMGVDQDYRRRGIGRQLWQKMLSAGPANGWETVTAGPLPSTARAGSGFLKAVGLSSRETYLLHRYDFD</sequence>
<dbReference type="PANTHER" id="PTHR41368:SF1">
    <property type="entry name" value="PROTEIN YGHO"/>
    <property type="match status" value="1"/>
</dbReference>
<comment type="caution">
    <text evidence="2">The sequence shown here is derived from an EMBL/GenBank/DDBJ whole genome shotgun (WGS) entry which is preliminary data.</text>
</comment>
<dbReference type="InterPro" id="IPR016181">
    <property type="entry name" value="Acyl_CoA_acyltransferase"/>
</dbReference>
<gene>
    <name evidence="2" type="ORF">F4148_06475</name>
</gene>
<dbReference type="PROSITE" id="PS51186">
    <property type="entry name" value="GNAT"/>
    <property type="match status" value="1"/>
</dbReference>
<accession>A0A6B1FZB2</accession>
<dbReference type="Gene3D" id="3.40.630.30">
    <property type="match status" value="1"/>
</dbReference>
<protein>
    <submittedName>
        <fullName evidence="2">GNAT family N-acetyltransferase</fullName>
    </submittedName>
</protein>
<evidence type="ECO:0000259" key="1">
    <source>
        <dbReference type="PROSITE" id="PS51186"/>
    </source>
</evidence>
<dbReference type="GO" id="GO:0016747">
    <property type="term" value="F:acyltransferase activity, transferring groups other than amino-acyl groups"/>
    <property type="evidence" value="ECO:0007669"/>
    <property type="project" value="InterPro"/>
</dbReference>
<dbReference type="InterPro" id="IPR039968">
    <property type="entry name" value="BcerS-like"/>
</dbReference>
<name>A0A6B1FZB2_9CHLR</name>